<keyword evidence="3" id="KW-1185">Reference proteome</keyword>
<comment type="caution">
    <text evidence="2">The sequence shown here is derived from an EMBL/GenBank/DDBJ whole genome shotgun (WGS) entry which is preliminary data.</text>
</comment>
<gene>
    <name evidence="2" type="ORF">ADK38_00830</name>
</gene>
<evidence type="ECO:0000313" key="3">
    <source>
        <dbReference type="Proteomes" id="UP000037020"/>
    </source>
</evidence>
<reference evidence="2 3" key="1">
    <citation type="submission" date="2015-07" db="EMBL/GenBank/DDBJ databases">
        <authorList>
            <person name="Ju K.-S."/>
            <person name="Doroghazi J.R."/>
            <person name="Metcalf W.W."/>
        </authorList>
    </citation>
    <scope>NUCLEOTIDE SEQUENCE [LARGE SCALE GENOMIC DNA]</scope>
    <source>
        <strain evidence="2 3">NRRL B-3589</strain>
    </source>
</reference>
<evidence type="ECO:0000313" key="2">
    <source>
        <dbReference type="EMBL" id="KOG91864.1"/>
    </source>
</evidence>
<dbReference type="Pfam" id="PF07077">
    <property type="entry name" value="DUF1345"/>
    <property type="match status" value="1"/>
</dbReference>
<proteinExistence type="predicted"/>
<organism evidence="2 3">
    <name type="scientific">Streptomyces varsoviensis</name>
    <dbReference type="NCBI Taxonomy" id="67373"/>
    <lineage>
        <taxon>Bacteria</taxon>
        <taxon>Bacillati</taxon>
        <taxon>Actinomycetota</taxon>
        <taxon>Actinomycetes</taxon>
        <taxon>Kitasatosporales</taxon>
        <taxon>Streptomycetaceae</taxon>
        <taxon>Streptomyces</taxon>
    </lineage>
</organism>
<name>A0ABR5JEJ4_9ACTN</name>
<keyword evidence="1" id="KW-1133">Transmembrane helix</keyword>
<feature type="transmembrane region" description="Helical" evidence="1">
    <location>
        <begin position="49"/>
        <end position="69"/>
    </location>
</feature>
<dbReference type="Proteomes" id="UP000037020">
    <property type="component" value="Unassembled WGS sequence"/>
</dbReference>
<dbReference type="InterPro" id="IPR009781">
    <property type="entry name" value="DUF1345"/>
</dbReference>
<feature type="transmembrane region" description="Helical" evidence="1">
    <location>
        <begin position="127"/>
        <end position="152"/>
    </location>
</feature>
<sequence length="227" mass="24128">MHRVHTWLSERRRAALSTFTAALAAAILLLVRAFNGGPKFLSGADVGVFAMFAYLSAYLTVTLITFSTVSPAAIRGWAHRTARGTLIQRYVLGTAPGPGASIFVAAAALVVALIWRPGHMGTALPVVVRVVVALALVADAWVCVFVSFAVAFHADNLVENEQALDFPGGESAVWADYVYFAVSLMTTFGVTDVTVTSRDMRRTVSANAVIAFFFNTVTVASLVAALT</sequence>
<feature type="transmembrane region" description="Helical" evidence="1">
    <location>
        <begin position="90"/>
        <end position="115"/>
    </location>
</feature>
<keyword evidence="1" id="KW-0472">Membrane</keyword>
<protein>
    <submittedName>
        <fullName evidence="2">Membrane protein</fullName>
    </submittedName>
</protein>
<keyword evidence="1" id="KW-0812">Transmembrane</keyword>
<dbReference type="EMBL" id="LGUT01000065">
    <property type="protein sequence ID" value="KOG91864.1"/>
    <property type="molecule type" value="Genomic_DNA"/>
</dbReference>
<evidence type="ECO:0000256" key="1">
    <source>
        <dbReference type="SAM" id="Phobius"/>
    </source>
</evidence>
<feature type="transmembrane region" description="Helical" evidence="1">
    <location>
        <begin position="206"/>
        <end position="226"/>
    </location>
</feature>
<accession>A0ABR5JEJ4</accession>